<protein>
    <submittedName>
        <fullName evidence="3">DNA, contig: SP601</fullName>
    </submittedName>
</protein>
<evidence type="ECO:0000313" key="4">
    <source>
        <dbReference type="Proteomes" id="UP000032025"/>
    </source>
</evidence>
<dbReference type="GeneID" id="78526876"/>
<organism evidence="3 4">
    <name type="scientific">Sphingomonas paucimobilis NBRC 13935</name>
    <dbReference type="NCBI Taxonomy" id="1219050"/>
    <lineage>
        <taxon>Bacteria</taxon>
        <taxon>Pseudomonadati</taxon>
        <taxon>Pseudomonadota</taxon>
        <taxon>Alphaproteobacteria</taxon>
        <taxon>Sphingomonadales</taxon>
        <taxon>Sphingomonadaceae</taxon>
        <taxon>Sphingomonas</taxon>
    </lineage>
</organism>
<comment type="caution">
    <text evidence="3">The sequence shown here is derived from an EMBL/GenBank/DDBJ whole genome shotgun (WGS) entry which is preliminary data.</text>
</comment>
<keyword evidence="2" id="KW-1133">Transmembrane helix</keyword>
<evidence type="ECO:0000256" key="2">
    <source>
        <dbReference type="SAM" id="Phobius"/>
    </source>
</evidence>
<proteinExistence type="predicted"/>
<reference evidence="3 4" key="1">
    <citation type="submission" date="2014-08" db="EMBL/GenBank/DDBJ databases">
        <title>Whole genome shotgun sequence of Sphingomonas paucimobilis NBRC 13935.</title>
        <authorList>
            <person name="Hosoyama A."/>
            <person name="Hashimoto M."/>
            <person name="Hosoyama Y."/>
            <person name="Noguchi M."/>
            <person name="Uohara A."/>
            <person name="Ohji S."/>
            <person name="Katano-Makiyama Y."/>
            <person name="Ichikawa N."/>
            <person name="Kimura A."/>
            <person name="Yamazoe A."/>
            <person name="Fujita N."/>
        </authorList>
    </citation>
    <scope>NUCLEOTIDE SEQUENCE [LARGE SCALE GENOMIC DNA]</scope>
    <source>
        <strain evidence="3 4">NBRC 13935</strain>
    </source>
</reference>
<keyword evidence="4" id="KW-1185">Reference proteome</keyword>
<feature type="region of interest" description="Disordered" evidence="1">
    <location>
        <begin position="126"/>
        <end position="146"/>
    </location>
</feature>
<accession>A0A0C9MX43</accession>
<dbReference type="RefSeq" id="WP_007405703.1">
    <property type="nucleotide sequence ID" value="NZ_BBJS01000001.1"/>
</dbReference>
<sequence>MIAALLLAVTLLLRSAPALPISRWLARGLVDPPARLFNRSTPRQWAVILGGAALIGLAIWFEVDEIRLLAGAGGSVGEIAMLASTIEWGGVVELAMAGLLSRTMVARLPVLRHYLWRRAGRTTIRARRPGSPANDDGEGEPGRLAA</sequence>
<name>A0A0C9MX43_SPHPI</name>
<evidence type="ECO:0000256" key="1">
    <source>
        <dbReference type="SAM" id="MobiDB-lite"/>
    </source>
</evidence>
<gene>
    <name evidence="3" type="ORF">SP6_01_00330</name>
</gene>
<keyword evidence="2" id="KW-0472">Membrane</keyword>
<evidence type="ECO:0000313" key="3">
    <source>
        <dbReference type="EMBL" id="GAN11954.1"/>
    </source>
</evidence>
<dbReference type="Proteomes" id="UP000032025">
    <property type="component" value="Unassembled WGS sequence"/>
</dbReference>
<dbReference type="AlphaFoldDB" id="A0A0C9MX43"/>
<keyword evidence="2" id="KW-0812">Transmembrane</keyword>
<dbReference type="EMBL" id="BBJS01000001">
    <property type="protein sequence ID" value="GAN11954.1"/>
    <property type="molecule type" value="Genomic_DNA"/>
</dbReference>
<feature type="transmembrane region" description="Helical" evidence="2">
    <location>
        <begin position="42"/>
        <end position="61"/>
    </location>
</feature>